<keyword evidence="3" id="KW-1185">Reference proteome</keyword>
<protein>
    <recommendedName>
        <fullName evidence="1">YdhG-like domain-containing protein</fullName>
    </recommendedName>
</protein>
<organism evidence="2 3">
    <name type="scientific">Parasphingorhabdus halotolerans</name>
    <dbReference type="NCBI Taxonomy" id="2725558"/>
    <lineage>
        <taxon>Bacteria</taxon>
        <taxon>Pseudomonadati</taxon>
        <taxon>Pseudomonadota</taxon>
        <taxon>Alphaproteobacteria</taxon>
        <taxon>Sphingomonadales</taxon>
        <taxon>Sphingomonadaceae</taxon>
        <taxon>Parasphingorhabdus</taxon>
    </lineage>
</organism>
<proteinExistence type="predicted"/>
<name>A0A6H2DME2_9SPHN</name>
<feature type="domain" description="YdhG-like" evidence="1">
    <location>
        <begin position="20"/>
        <end position="107"/>
    </location>
</feature>
<dbReference type="RefSeq" id="WP_168820111.1">
    <property type="nucleotide sequence ID" value="NZ_CP051217.1"/>
</dbReference>
<dbReference type="KEGG" id="phao:HF685_11600"/>
<evidence type="ECO:0000313" key="2">
    <source>
        <dbReference type="EMBL" id="QJB69842.1"/>
    </source>
</evidence>
<evidence type="ECO:0000313" key="3">
    <source>
        <dbReference type="Proteomes" id="UP000501600"/>
    </source>
</evidence>
<dbReference type="InterPro" id="IPR014922">
    <property type="entry name" value="YdhG-like"/>
</dbReference>
<reference evidence="2 3" key="1">
    <citation type="submission" date="2020-04" db="EMBL/GenBank/DDBJ databases">
        <title>Genome sequence for Sphingorhabdus sp. strain M1.</title>
        <authorList>
            <person name="Park S.-J."/>
        </authorList>
    </citation>
    <scope>NUCLEOTIDE SEQUENCE [LARGE SCALE GENOMIC DNA]</scope>
    <source>
        <strain evidence="2 3">JK6</strain>
    </source>
</reference>
<accession>A0A6H2DME2</accession>
<dbReference type="Proteomes" id="UP000501600">
    <property type="component" value="Chromosome"/>
</dbReference>
<evidence type="ECO:0000259" key="1">
    <source>
        <dbReference type="Pfam" id="PF08818"/>
    </source>
</evidence>
<sequence>MGSANPLIDAYVEKAQDFAKPILIHLRALIHEARPDIEEAVKWGMPFFTLNGKNLCNIAAFKGHAVFGFWEGLNVEIPKSKDAMGHLGRIRSLDDLPSDKEMLAMIRSVIKQMEHPEKAKAKPIKRPVKVPPMPDDFAAAIAAKSKAQETYDGFAPSHKRDYLEWVIDAKRDETRQKRIKQAVEWMAEGKDRNWKYR</sequence>
<dbReference type="SUPFAM" id="SSF159888">
    <property type="entry name" value="YdhG-like"/>
    <property type="match status" value="1"/>
</dbReference>
<dbReference type="Pfam" id="PF08818">
    <property type="entry name" value="DUF1801"/>
    <property type="match status" value="1"/>
</dbReference>
<dbReference type="EMBL" id="CP051217">
    <property type="protein sequence ID" value="QJB69842.1"/>
    <property type="molecule type" value="Genomic_DNA"/>
</dbReference>
<gene>
    <name evidence="2" type="ORF">HF685_11600</name>
</gene>
<dbReference type="Pfam" id="PF13376">
    <property type="entry name" value="OmdA"/>
    <property type="match status" value="1"/>
</dbReference>
<dbReference type="AlphaFoldDB" id="A0A6H2DME2"/>
<dbReference type="Gene3D" id="3.90.1150.200">
    <property type="match status" value="1"/>
</dbReference>